<dbReference type="STRING" id="847.BRW83_0232"/>
<evidence type="ECO:0000256" key="10">
    <source>
        <dbReference type="RuleBase" id="RU361207"/>
    </source>
</evidence>
<reference evidence="11 12" key="1">
    <citation type="submission" date="2009-02" db="EMBL/GenBank/DDBJ databases">
        <title>The Genome Sequence of Oxalobacter formigenes OXCC13.</title>
        <authorList>
            <consortium name="The Broad Institute Genome Sequencing Platform"/>
            <person name="Ward D."/>
            <person name="Young S.K."/>
            <person name="Kodira C.D."/>
            <person name="Zeng Q."/>
            <person name="Koehrsen M."/>
            <person name="Alvarado L."/>
            <person name="Berlin A."/>
            <person name="Borenstein D."/>
            <person name="Chen Z."/>
            <person name="Engels R."/>
            <person name="Freedman E."/>
            <person name="Gellesch M."/>
            <person name="Goldberg J."/>
            <person name="Griggs A."/>
            <person name="Gujja S."/>
            <person name="Heiman D."/>
            <person name="Hepburn T."/>
            <person name="Howarth C."/>
            <person name="Jen D."/>
            <person name="Larson L."/>
            <person name="Lewis B."/>
            <person name="Mehta T."/>
            <person name="Park D."/>
            <person name="Pearson M."/>
            <person name="Roberts A."/>
            <person name="Saif S."/>
            <person name="Shea T."/>
            <person name="Shenoy N."/>
            <person name="Sisk P."/>
            <person name="Stolte C."/>
            <person name="Sykes S."/>
            <person name="Walk T."/>
            <person name="White J."/>
            <person name="Yandava C."/>
            <person name="Allison M.J."/>
            <person name="Lander E."/>
            <person name="Nusbaum C."/>
            <person name="Galagan J."/>
            <person name="Birren B."/>
        </authorList>
    </citation>
    <scope>NUCLEOTIDE SEQUENCE [LARGE SCALE GENOMIC DNA]</scope>
    <source>
        <strain evidence="11 12">OXCC13</strain>
    </source>
</reference>
<evidence type="ECO:0000256" key="3">
    <source>
        <dbReference type="ARBA" id="ARBA00012560"/>
    </source>
</evidence>
<gene>
    <name evidence="11" type="primary">malQ</name>
    <name evidence="11" type="ORF">OFBG_01854</name>
</gene>
<dbReference type="SUPFAM" id="SSF51445">
    <property type="entry name" value="(Trans)glycosidases"/>
    <property type="match status" value="1"/>
</dbReference>
<evidence type="ECO:0000256" key="9">
    <source>
        <dbReference type="ARBA" id="ARBA00031501"/>
    </source>
</evidence>
<accession>C3XCA0</accession>
<sequence>MKLTRKSGILLHPTSLPGPYGCGDLGTEAYNFVNWLVSARQSLWQMLPLGDIGAGNSPYMSPSAFGGNVLLISLEKCRDAGWLKSEELIPDSAFETARVNYPAVSRYRIERLKLASKRFFDSTEKNPLKSFLDFCQTAAFWLDNYALFKSITDIYKTEESGWQTWPKPLAQRDKKALSEFSDNHAEEIRFWKFCQWCFHEQWTDLHAYCHSRDIDIIGDVPIFVSLNSADVWANPELFELDETGFPTAVAGVPPDKFSDTGQHWGNPLYRWKMHANTGYDWWARRMKYMLQLYDTVRIDHFRGFQAYWAIAADAKKPSEGQWMPGPGDSFFDALKKELGSLGFIAEDLGVITPAVNELRKKYELPGMRILQFAFDHNPDNPYLPHNYKPDTVVYTGTHDNDTTRGWWSSLSEWDRDFTRRYLSINGEWIQWDMIRSAWSSTAAFSLTPYQDVLGLGSEARMNTPGNSTGAWGWRFSWDQVEGWYSDFLAQMTEIYGRTYSRH</sequence>
<dbReference type="GO" id="GO:0004134">
    <property type="term" value="F:4-alpha-glucanotransferase activity"/>
    <property type="evidence" value="ECO:0007669"/>
    <property type="project" value="UniProtKB-EC"/>
</dbReference>
<dbReference type="InterPro" id="IPR003385">
    <property type="entry name" value="Glyco_hydro_77"/>
</dbReference>
<evidence type="ECO:0000256" key="8">
    <source>
        <dbReference type="ARBA" id="ARBA00031423"/>
    </source>
</evidence>
<comment type="similarity">
    <text evidence="2 10">Belongs to the disproportionating enzyme family.</text>
</comment>
<dbReference type="Pfam" id="PF02446">
    <property type="entry name" value="Glyco_hydro_77"/>
    <property type="match status" value="1"/>
</dbReference>
<dbReference type="Gene3D" id="3.20.20.80">
    <property type="entry name" value="Glycosidases"/>
    <property type="match status" value="1"/>
</dbReference>
<dbReference type="RefSeq" id="WP_005882313.1">
    <property type="nucleotide sequence ID" value="NZ_CP019430.1"/>
</dbReference>
<evidence type="ECO:0000256" key="4">
    <source>
        <dbReference type="ARBA" id="ARBA00020295"/>
    </source>
</evidence>
<organism evidence="11 12">
    <name type="scientific">Oxalobacter formigenes OXCC13</name>
    <dbReference type="NCBI Taxonomy" id="556269"/>
    <lineage>
        <taxon>Bacteria</taxon>
        <taxon>Pseudomonadati</taxon>
        <taxon>Pseudomonadota</taxon>
        <taxon>Betaproteobacteria</taxon>
        <taxon>Burkholderiales</taxon>
        <taxon>Oxalobacteraceae</taxon>
        <taxon>Oxalobacter</taxon>
    </lineage>
</organism>
<keyword evidence="7 10" id="KW-0119">Carbohydrate metabolism</keyword>
<evidence type="ECO:0000313" key="12">
    <source>
        <dbReference type="Proteomes" id="UP000005089"/>
    </source>
</evidence>
<name>C3XCA0_OXAFO</name>
<dbReference type="HOGENOM" id="CLU_014132_1_0_4"/>
<dbReference type="Proteomes" id="UP000005089">
    <property type="component" value="Unassembled WGS sequence"/>
</dbReference>
<evidence type="ECO:0000256" key="2">
    <source>
        <dbReference type="ARBA" id="ARBA00005684"/>
    </source>
</evidence>
<dbReference type="GO" id="GO:0005975">
    <property type="term" value="P:carbohydrate metabolic process"/>
    <property type="evidence" value="ECO:0007669"/>
    <property type="project" value="InterPro"/>
</dbReference>
<dbReference type="NCBIfam" id="NF011080">
    <property type="entry name" value="PRK14508.1-3"/>
    <property type="match status" value="1"/>
</dbReference>
<evidence type="ECO:0000256" key="5">
    <source>
        <dbReference type="ARBA" id="ARBA00022676"/>
    </source>
</evidence>
<keyword evidence="12" id="KW-1185">Reference proteome</keyword>
<evidence type="ECO:0000256" key="1">
    <source>
        <dbReference type="ARBA" id="ARBA00000439"/>
    </source>
</evidence>
<dbReference type="InterPro" id="IPR017853">
    <property type="entry name" value="GH"/>
</dbReference>
<keyword evidence="5 10" id="KW-0328">Glycosyltransferase</keyword>
<dbReference type="PANTHER" id="PTHR32438">
    <property type="entry name" value="4-ALPHA-GLUCANOTRANSFERASE DPE1, CHLOROPLASTIC/AMYLOPLASTIC"/>
    <property type="match status" value="1"/>
</dbReference>
<keyword evidence="6 10" id="KW-0808">Transferase</keyword>
<comment type="catalytic activity">
    <reaction evidence="1 10">
        <text>Transfers a segment of a (1-&gt;4)-alpha-D-glucan to a new position in an acceptor, which may be glucose or a (1-&gt;4)-alpha-D-glucan.</text>
        <dbReference type="EC" id="2.4.1.25"/>
    </reaction>
</comment>
<dbReference type="EMBL" id="GG658170">
    <property type="protein sequence ID" value="EEO30826.1"/>
    <property type="molecule type" value="Genomic_DNA"/>
</dbReference>
<evidence type="ECO:0000313" key="11">
    <source>
        <dbReference type="EMBL" id="EEO30826.1"/>
    </source>
</evidence>
<evidence type="ECO:0000256" key="7">
    <source>
        <dbReference type="ARBA" id="ARBA00023277"/>
    </source>
</evidence>
<proteinExistence type="inferred from homology"/>
<dbReference type="OrthoDB" id="9763489at2"/>
<dbReference type="NCBIfam" id="TIGR00217">
    <property type="entry name" value="malQ"/>
    <property type="match status" value="1"/>
</dbReference>
<protein>
    <recommendedName>
        <fullName evidence="4 10">4-alpha-glucanotransferase</fullName>
        <ecNumber evidence="3 10">2.4.1.25</ecNumber>
    </recommendedName>
    <alternativeName>
        <fullName evidence="8 10">Amylomaltase</fullName>
    </alternativeName>
    <alternativeName>
        <fullName evidence="9 10">Disproportionating enzyme</fullName>
    </alternativeName>
</protein>
<dbReference type="EC" id="2.4.1.25" evidence="3 10"/>
<dbReference type="AlphaFoldDB" id="C3XCA0"/>
<evidence type="ECO:0000256" key="6">
    <source>
        <dbReference type="ARBA" id="ARBA00022679"/>
    </source>
</evidence>
<dbReference type="PANTHER" id="PTHR32438:SF5">
    <property type="entry name" value="4-ALPHA-GLUCANOTRANSFERASE DPE1, CHLOROPLASTIC_AMYLOPLASTIC"/>
    <property type="match status" value="1"/>
</dbReference>
<dbReference type="eggNOG" id="COG1640">
    <property type="taxonomic scope" value="Bacteria"/>
</dbReference>